<proteinExistence type="predicted"/>
<comment type="caution">
    <text evidence="1">The sequence shown here is derived from an EMBL/GenBank/DDBJ whole genome shotgun (WGS) entry which is preliminary data.</text>
</comment>
<evidence type="ECO:0000313" key="2">
    <source>
        <dbReference type="Proteomes" id="UP001054945"/>
    </source>
</evidence>
<dbReference type="EMBL" id="BPLR01001589">
    <property type="protein sequence ID" value="GIZ03322.1"/>
    <property type="molecule type" value="Genomic_DNA"/>
</dbReference>
<dbReference type="Proteomes" id="UP001054945">
    <property type="component" value="Unassembled WGS sequence"/>
</dbReference>
<dbReference type="AlphaFoldDB" id="A0AAV4YAX8"/>
<organism evidence="1 2">
    <name type="scientific">Caerostris extrusa</name>
    <name type="common">Bark spider</name>
    <name type="synonym">Caerostris bankana</name>
    <dbReference type="NCBI Taxonomy" id="172846"/>
    <lineage>
        <taxon>Eukaryota</taxon>
        <taxon>Metazoa</taxon>
        <taxon>Ecdysozoa</taxon>
        <taxon>Arthropoda</taxon>
        <taxon>Chelicerata</taxon>
        <taxon>Arachnida</taxon>
        <taxon>Araneae</taxon>
        <taxon>Araneomorphae</taxon>
        <taxon>Entelegynae</taxon>
        <taxon>Araneoidea</taxon>
        <taxon>Araneidae</taxon>
        <taxon>Caerostris</taxon>
    </lineage>
</organism>
<gene>
    <name evidence="1" type="ORF">CEXT_78521</name>
</gene>
<sequence length="75" mass="8661">MRHPPITTSNAHEVKINVSEMSICPKGGIKKIKPRFQRRRRGREKNTSRGRDKFRNRVSALKEHVVSLLKTLVAN</sequence>
<accession>A0AAV4YAX8</accession>
<name>A0AAV4YAX8_CAEEX</name>
<reference evidence="1 2" key="1">
    <citation type="submission" date="2021-06" db="EMBL/GenBank/DDBJ databases">
        <title>Caerostris extrusa draft genome.</title>
        <authorList>
            <person name="Kono N."/>
            <person name="Arakawa K."/>
        </authorList>
    </citation>
    <scope>NUCLEOTIDE SEQUENCE [LARGE SCALE GENOMIC DNA]</scope>
</reference>
<evidence type="ECO:0000313" key="1">
    <source>
        <dbReference type="EMBL" id="GIZ03322.1"/>
    </source>
</evidence>
<protein>
    <submittedName>
        <fullName evidence="1">Uncharacterized protein</fullName>
    </submittedName>
</protein>
<keyword evidence="2" id="KW-1185">Reference proteome</keyword>